<evidence type="ECO:0000313" key="2">
    <source>
        <dbReference type="EMBL" id="KAK0747914.1"/>
    </source>
</evidence>
<evidence type="ECO:0000256" key="1">
    <source>
        <dbReference type="SAM" id="SignalP"/>
    </source>
</evidence>
<dbReference type="AlphaFoldDB" id="A0AA40K6L5"/>
<keyword evidence="3" id="KW-1185">Reference proteome</keyword>
<comment type="caution">
    <text evidence="2">The sequence shown here is derived from an EMBL/GenBank/DDBJ whole genome shotgun (WGS) entry which is preliminary data.</text>
</comment>
<organism evidence="2 3">
    <name type="scientific">Apiosordaria backusii</name>
    <dbReference type="NCBI Taxonomy" id="314023"/>
    <lineage>
        <taxon>Eukaryota</taxon>
        <taxon>Fungi</taxon>
        <taxon>Dikarya</taxon>
        <taxon>Ascomycota</taxon>
        <taxon>Pezizomycotina</taxon>
        <taxon>Sordariomycetes</taxon>
        <taxon>Sordariomycetidae</taxon>
        <taxon>Sordariales</taxon>
        <taxon>Lasiosphaeriaceae</taxon>
        <taxon>Apiosordaria</taxon>
    </lineage>
</organism>
<evidence type="ECO:0000313" key="3">
    <source>
        <dbReference type="Proteomes" id="UP001172159"/>
    </source>
</evidence>
<protein>
    <submittedName>
        <fullName evidence="2">Uncharacterized protein</fullName>
    </submittedName>
</protein>
<sequence>MKALFEAVPHLAVFVHTVHCVCGWLLQVPRLSTAAGEHIGDPLTRLIPIDGRCCCGLSLVSRGVLPQACDLPRSNPGTGPSRVFLAAKIISIDDRSPSLGPSTSGMLHGLALAQERVDTPRTWGWPAGTERGNPSSFGAPTGQTWNVVLDASSTQSWEIGAKLPGAVPASILCVHGDAQPGMEQKCAEAQGGWMPVMGRLEIDHPAVTETVAKRPRTWLKWWYENQRIYPAAVRRPEAGIRDEISIPLHRFASPFIYQLTAARNKTVRMRCKVECRLGRIGCETMKRLCQSYPATMSYWHRGCVTSTTFRSGPTIAAKLLQLQRLQIIGMYGLESCLACINDEGCRGIKAGFRLEGQVEACPTNQHSPSEEGNRSWIIIVHGPSYVSAGPGHLLPMQRLGQVLSPKGSRAATTPAPKLPRHDRQVDAKYGREKNLTYASATLNPGDMMLWWVVSYRNPPIGCPVSDLFRTLFAERGTEQVGRSASCVLEGEIPLTVNGFVTLRDLQAPALLAGWCLVRAPQFRDKGSNPVDYRPAGYANPSASI</sequence>
<accession>A0AA40K6L5</accession>
<dbReference type="Proteomes" id="UP001172159">
    <property type="component" value="Unassembled WGS sequence"/>
</dbReference>
<feature type="chain" id="PRO_5041413278" evidence="1">
    <location>
        <begin position="21"/>
        <end position="544"/>
    </location>
</feature>
<reference evidence="2" key="1">
    <citation type="submission" date="2023-06" db="EMBL/GenBank/DDBJ databases">
        <title>Genome-scale phylogeny and comparative genomics of the fungal order Sordariales.</title>
        <authorList>
            <consortium name="Lawrence Berkeley National Laboratory"/>
            <person name="Hensen N."/>
            <person name="Bonometti L."/>
            <person name="Westerberg I."/>
            <person name="Brannstrom I.O."/>
            <person name="Guillou S."/>
            <person name="Cros-Aarteil S."/>
            <person name="Calhoun S."/>
            <person name="Haridas S."/>
            <person name="Kuo A."/>
            <person name="Mondo S."/>
            <person name="Pangilinan J."/>
            <person name="Riley R."/>
            <person name="Labutti K."/>
            <person name="Andreopoulos B."/>
            <person name="Lipzen A."/>
            <person name="Chen C."/>
            <person name="Yanf M."/>
            <person name="Daum C."/>
            <person name="Ng V."/>
            <person name="Clum A."/>
            <person name="Steindorff A."/>
            <person name="Ohm R."/>
            <person name="Martin F."/>
            <person name="Silar P."/>
            <person name="Natvig D."/>
            <person name="Lalanne C."/>
            <person name="Gautier V."/>
            <person name="Ament-Velasquez S.L."/>
            <person name="Kruys A."/>
            <person name="Hutchinson M.I."/>
            <person name="Powell A.J."/>
            <person name="Barry K."/>
            <person name="Miller A.N."/>
            <person name="Grigoriev I.V."/>
            <person name="Debuchy R."/>
            <person name="Gladieux P."/>
            <person name="Thoren M.H."/>
            <person name="Johannesson H."/>
        </authorList>
    </citation>
    <scope>NUCLEOTIDE SEQUENCE</scope>
    <source>
        <strain evidence="2">CBS 540.89</strain>
    </source>
</reference>
<name>A0AA40K6L5_9PEZI</name>
<feature type="signal peptide" evidence="1">
    <location>
        <begin position="1"/>
        <end position="20"/>
    </location>
</feature>
<proteinExistence type="predicted"/>
<keyword evidence="1" id="KW-0732">Signal</keyword>
<gene>
    <name evidence="2" type="ORF">B0T21DRAFT_343634</name>
</gene>
<dbReference type="EMBL" id="JAUKTV010000001">
    <property type="protein sequence ID" value="KAK0747914.1"/>
    <property type="molecule type" value="Genomic_DNA"/>
</dbReference>